<name>A0A2G6KDL4_9BACT</name>
<keyword evidence="2" id="KW-0472">Membrane</keyword>
<evidence type="ECO:0000256" key="2">
    <source>
        <dbReference type="SAM" id="Phobius"/>
    </source>
</evidence>
<evidence type="ECO:0008006" key="6">
    <source>
        <dbReference type="Google" id="ProtNLM"/>
    </source>
</evidence>
<organism evidence="4 5">
    <name type="scientific">candidate division KSB3 bacterium</name>
    <dbReference type="NCBI Taxonomy" id="2044937"/>
    <lineage>
        <taxon>Bacteria</taxon>
        <taxon>candidate division KSB3</taxon>
    </lineage>
</organism>
<sequence>MTVKNTIIKVHAFLLIVVVVTLLSLAAASAADHPILYLFWGDGCPHCEKEKTFLLKLHEKYPELEMRWFEVWRHEELTLFTDRMRKAHEIKTSSVPMTFLGTWNSVGFRSDDTSGRQIEAQVVACIKNGCADAVSKLGPLQIVWMIRDQASKNAPVGWDHFPATIAPRKDMDFQVDVPEQQTSSSSASSLSPAERQSDSQSTPRSDQMLQPDAQALPETVQQPSEVSPSPDPQSVPDEEQKETVSIPLLGSVTLDISRIGLPLFTFIIGGLDGFNPCAMWVLCFLLTLVIYAKSRTKILMIGGIFVLASGVIYFLFMIAWLNIFVFAKHIKFLTKIVGVVAVVMGAINFKDFFFFKQGVSLTIPESAQPKLFKRMRSVVNASALPAMILGTIVLAVTANLIELLCTAGFPAIYTRILTLQNLSKWQEYAYLVLYNVIYVIPLAVIVGVFAWKMGGRKLGEKEGRVLKLISGVMMLVLGIILLIKPQILMFG</sequence>
<feature type="transmembrane region" description="Helical" evidence="2">
    <location>
        <begin position="432"/>
        <end position="453"/>
    </location>
</feature>
<evidence type="ECO:0000313" key="4">
    <source>
        <dbReference type="EMBL" id="PIE33715.1"/>
    </source>
</evidence>
<proteinExistence type="predicted"/>
<protein>
    <recommendedName>
        <fullName evidence="6">Thioredoxin domain-containing protein</fullName>
    </recommendedName>
</protein>
<keyword evidence="2" id="KW-1133">Transmembrane helix</keyword>
<feature type="compositionally biased region" description="Polar residues" evidence="1">
    <location>
        <begin position="198"/>
        <end position="208"/>
    </location>
</feature>
<feature type="signal peptide" evidence="3">
    <location>
        <begin position="1"/>
        <end position="30"/>
    </location>
</feature>
<feature type="region of interest" description="Disordered" evidence="1">
    <location>
        <begin position="177"/>
        <end position="240"/>
    </location>
</feature>
<dbReference type="SUPFAM" id="SSF52833">
    <property type="entry name" value="Thioredoxin-like"/>
    <property type="match status" value="1"/>
</dbReference>
<comment type="caution">
    <text evidence="4">The sequence shown here is derived from an EMBL/GenBank/DDBJ whole genome shotgun (WGS) entry which is preliminary data.</text>
</comment>
<accession>A0A2G6KDL4</accession>
<keyword evidence="3" id="KW-0732">Signal</keyword>
<evidence type="ECO:0000313" key="5">
    <source>
        <dbReference type="Proteomes" id="UP000230821"/>
    </source>
</evidence>
<feature type="compositionally biased region" description="Low complexity" evidence="1">
    <location>
        <begin position="220"/>
        <end position="235"/>
    </location>
</feature>
<feature type="transmembrane region" description="Helical" evidence="2">
    <location>
        <begin position="298"/>
        <end position="326"/>
    </location>
</feature>
<feature type="transmembrane region" description="Helical" evidence="2">
    <location>
        <begin position="465"/>
        <end position="483"/>
    </location>
</feature>
<keyword evidence="2" id="KW-0812">Transmembrane</keyword>
<evidence type="ECO:0000256" key="1">
    <source>
        <dbReference type="SAM" id="MobiDB-lite"/>
    </source>
</evidence>
<dbReference type="Proteomes" id="UP000230821">
    <property type="component" value="Unassembled WGS sequence"/>
</dbReference>
<feature type="transmembrane region" description="Helical" evidence="2">
    <location>
        <begin position="332"/>
        <end position="349"/>
    </location>
</feature>
<gene>
    <name evidence="4" type="ORF">CSA56_10325</name>
</gene>
<feature type="transmembrane region" description="Helical" evidence="2">
    <location>
        <begin position="263"/>
        <end position="291"/>
    </location>
</feature>
<dbReference type="AlphaFoldDB" id="A0A2G6KDL4"/>
<reference evidence="4 5" key="1">
    <citation type="submission" date="2017-10" db="EMBL/GenBank/DDBJ databases">
        <title>Novel microbial diversity and functional potential in the marine mammal oral microbiome.</title>
        <authorList>
            <person name="Dudek N.K."/>
            <person name="Sun C.L."/>
            <person name="Burstein D."/>
            <person name="Kantor R.S."/>
            <person name="Aliaga Goltsman D.S."/>
            <person name="Bik E.M."/>
            <person name="Thomas B.C."/>
            <person name="Banfield J.F."/>
            <person name="Relman D.A."/>
        </authorList>
    </citation>
    <scope>NUCLEOTIDE SEQUENCE [LARGE SCALE GENOMIC DNA]</scope>
    <source>
        <strain evidence="4">DOLJORAL78_47_16</strain>
    </source>
</reference>
<evidence type="ECO:0000256" key="3">
    <source>
        <dbReference type="SAM" id="SignalP"/>
    </source>
</evidence>
<dbReference type="InterPro" id="IPR036249">
    <property type="entry name" value="Thioredoxin-like_sf"/>
</dbReference>
<feature type="transmembrane region" description="Helical" evidence="2">
    <location>
        <begin position="383"/>
        <end position="412"/>
    </location>
</feature>
<dbReference type="EMBL" id="PDSK01000095">
    <property type="protein sequence ID" value="PIE33715.1"/>
    <property type="molecule type" value="Genomic_DNA"/>
</dbReference>
<feature type="chain" id="PRO_5013835413" description="Thioredoxin domain-containing protein" evidence="3">
    <location>
        <begin position="31"/>
        <end position="491"/>
    </location>
</feature>
<dbReference type="Gene3D" id="3.40.30.10">
    <property type="entry name" value="Glutaredoxin"/>
    <property type="match status" value="1"/>
</dbReference>